<feature type="binding site" evidence="6">
    <location>
        <position position="340"/>
    </location>
    <ligand>
        <name>S-adenosyl-L-methionine</name>
        <dbReference type="ChEBI" id="CHEBI:59789"/>
    </ligand>
</feature>
<keyword evidence="4 6" id="KW-0949">S-adenosyl-L-methionine</keyword>
<keyword evidence="1" id="KW-0479">Metal-binding</keyword>
<evidence type="ECO:0000256" key="3">
    <source>
        <dbReference type="ARBA" id="ARBA00022679"/>
    </source>
</evidence>
<proteinExistence type="inferred from homology"/>
<dbReference type="Pfam" id="PF05958">
    <property type="entry name" value="tRNA_U5-meth_tr"/>
    <property type="match status" value="1"/>
</dbReference>
<evidence type="ECO:0000313" key="9">
    <source>
        <dbReference type="Proteomes" id="UP000009101"/>
    </source>
</evidence>
<dbReference type="Gene3D" id="2.40.50.140">
    <property type="entry name" value="Nucleic acid-binding proteins"/>
    <property type="match status" value="1"/>
</dbReference>
<evidence type="ECO:0000313" key="8">
    <source>
        <dbReference type="EMBL" id="CBI76114.1"/>
    </source>
</evidence>
<dbReference type="SUPFAM" id="SSF53335">
    <property type="entry name" value="S-adenosyl-L-methionine-dependent methyltransferases"/>
    <property type="match status" value="1"/>
</dbReference>
<dbReference type="RefSeq" id="WP_013544778.1">
    <property type="nucleotide sequence ID" value="NC_014932.1"/>
</dbReference>
<evidence type="ECO:0000256" key="7">
    <source>
        <dbReference type="PROSITE-ProRule" id="PRU10015"/>
    </source>
</evidence>
<evidence type="ECO:0000256" key="5">
    <source>
        <dbReference type="ARBA" id="ARBA00023014"/>
    </source>
</evidence>
<dbReference type="InterPro" id="IPR012340">
    <property type="entry name" value="NA-bd_OB-fold"/>
</dbReference>
<reference evidence="9" key="1">
    <citation type="submission" date="2009-11" db="EMBL/GenBank/DDBJ databases">
        <title>Genome sequencing of Bartonella species and comparative genomics.</title>
        <authorList>
            <person name="Engel P."/>
            <person name="Salzburger W."/>
            <person name="Marius L."/>
            <person name="Chao-Chin C."/>
            <person name="Soichi M."/>
            <person name="Christa L."/>
            <person name="Alexandra C."/>
            <person name="Aurelie L."/>
            <person name="Claudine M."/>
            <person name="Stephan S.C."/>
            <person name="Christoph D."/>
        </authorList>
    </citation>
    <scope>NUCLEOTIDE SEQUENCE [LARGE SCALE GENOMIC DNA]</scope>
    <source>
        <strain evidence="9">CIP 104772 / 73</strain>
    </source>
</reference>
<keyword evidence="2 6" id="KW-0489">Methyltransferase</keyword>
<dbReference type="GO" id="GO:0070475">
    <property type="term" value="P:rRNA base methylation"/>
    <property type="evidence" value="ECO:0007669"/>
    <property type="project" value="TreeGrafter"/>
</dbReference>
<gene>
    <name evidence="8" type="ordered locus">BARCL_0433</name>
</gene>
<dbReference type="PROSITE" id="PS51687">
    <property type="entry name" value="SAM_MT_RNA_M5U"/>
    <property type="match status" value="1"/>
</dbReference>
<dbReference type="eggNOG" id="COG2265">
    <property type="taxonomic scope" value="Bacteria"/>
</dbReference>
<dbReference type="EMBL" id="FN645454">
    <property type="protein sequence ID" value="CBI76114.1"/>
    <property type="molecule type" value="Genomic_DNA"/>
</dbReference>
<reference evidence="8 9" key="2">
    <citation type="journal article" date="2011" name="PLoS Genet.">
        <title>Parallel evolution of a type IV secretion system in radiating lineages of the host-restricted bacterial pathogen Bartonella.</title>
        <authorList>
            <person name="Engel P."/>
            <person name="Salzburger W."/>
            <person name="Liesch M."/>
            <person name="Chang C.C."/>
            <person name="Maruyama S."/>
            <person name="Lanz C."/>
            <person name="Calteau A."/>
            <person name="Lajus A."/>
            <person name="Medigue C."/>
            <person name="Schuster S.C."/>
            <person name="Dehio C."/>
        </authorList>
    </citation>
    <scope>NUCLEOTIDE SEQUENCE [LARGE SCALE GENOMIC DNA]</scope>
    <source>
        <strain evidence="9">CIP 104772 / 73</strain>
    </source>
</reference>
<comment type="similarity">
    <text evidence="6">Belongs to the class I-like SAM-binding methyltransferase superfamily. RNA M5U methyltransferase family.</text>
</comment>
<dbReference type="Proteomes" id="UP000009101">
    <property type="component" value="Chromosome"/>
</dbReference>
<feature type="active site" description="Nucleophile" evidence="6">
    <location>
        <position position="366"/>
    </location>
</feature>
<feature type="binding site" evidence="6">
    <location>
        <position position="245"/>
    </location>
    <ligand>
        <name>S-adenosyl-L-methionine</name>
        <dbReference type="ChEBI" id="CHEBI:59789"/>
    </ligand>
</feature>
<dbReference type="GO" id="GO:0070041">
    <property type="term" value="F:rRNA (uridine-C5-)-methyltransferase activity"/>
    <property type="evidence" value="ECO:0007669"/>
    <property type="project" value="TreeGrafter"/>
</dbReference>
<keyword evidence="3 6" id="KW-0808">Transferase</keyword>
<dbReference type="InterPro" id="IPR010280">
    <property type="entry name" value="U5_MeTrfase_fam"/>
</dbReference>
<keyword evidence="5" id="KW-0411">Iron-sulfur</keyword>
<keyword evidence="9" id="KW-1185">Reference proteome</keyword>
<sequence length="417" mass="46133">MSNDVIIDHIGVDGLGIAKTAYGSISVPFTLPGEIVNVALHGKYGIPITLKKKSIERVDAVCQHFEACGGCMLQHWHFDAYHLWKRQLVVDAFKKYGLDVVISPLIQCGNYTRRRVTLTASVIQKSHIVGFNRYRSHDIIAIKECPVTRSEILSKLDNIRVICALLRNNAKRFHVIVTAVENGFDVALMGCGVQDEFVCQKMIRAALSCGITRLSVEGEVLVEREKPLIHFGDVCVESPIGGFLQATFEAETIMGDIILTHLKKAKNAADLFAGVGTFTLRMAKKMNVHAIENDGKALANLDQAARIATGLKTVVCEKRDLFRRPLSAKELECFDSIVFNPPRSGAEKQVNELAKTTVVRVVAISCNPVTLARDLSILVTGGYTIEKVVPIDQFLWSPHIEIVATLSKRKTKTNWKL</sequence>
<dbReference type="PANTHER" id="PTHR11061">
    <property type="entry name" value="RNA M5U METHYLTRANSFERASE"/>
    <property type="match status" value="1"/>
</dbReference>
<evidence type="ECO:0000256" key="4">
    <source>
        <dbReference type="ARBA" id="ARBA00022691"/>
    </source>
</evidence>
<feature type="binding site" evidence="6">
    <location>
        <position position="292"/>
    </location>
    <ligand>
        <name>S-adenosyl-L-methionine</name>
        <dbReference type="ChEBI" id="CHEBI:59789"/>
    </ligand>
</feature>
<dbReference type="PROSITE" id="PS01230">
    <property type="entry name" value="TRMA_1"/>
    <property type="match status" value="1"/>
</dbReference>
<feature type="binding site" evidence="6">
    <location>
        <position position="272"/>
    </location>
    <ligand>
        <name>S-adenosyl-L-methionine</name>
        <dbReference type="ChEBI" id="CHEBI:59789"/>
    </ligand>
</feature>
<organism evidence="8 9">
    <name type="scientific">Bartonella clarridgeiae (strain CCUG 45776 / CIP 104772 / 73)</name>
    <dbReference type="NCBI Taxonomy" id="696125"/>
    <lineage>
        <taxon>Bacteria</taxon>
        <taxon>Pseudomonadati</taxon>
        <taxon>Pseudomonadota</taxon>
        <taxon>Alphaproteobacteria</taxon>
        <taxon>Hyphomicrobiales</taxon>
        <taxon>Bartonellaceae</taxon>
        <taxon>Bartonella</taxon>
    </lineage>
</organism>
<dbReference type="Gene3D" id="2.40.50.1070">
    <property type="match status" value="1"/>
</dbReference>
<dbReference type="InterPro" id="IPR030390">
    <property type="entry name" value="MeTrfase_TrmA_AS"/>
</dbReference>
<dbReference type="InterPro" id="IPR029063">
    <property type="entry name" value="SAM-dependent_MTases_sf"/>
</dbReference>
<keyword evidence="1" id="KW-0004">4Fe-4S</keyword>
<feature type="active site" evidence="7">
    <location>
        <position position="366"/>
    </location>
</feature>
<dbReference type="OrthoDB" id="9804590at2"/>
<dbReference type="GO" id="GO:0051539">
    <property type="term" value="F:4 iron, 4 sulfur cluster binding"/>
    <property type="evidence" value="ECO:0007669"/>
    <property type="project" value="UniProtKB-KW"/>
</dbReference>
<dbReference type="PANTHER" id="PTHR11061:SF49">
    <property type="entry name" value="23S RRNA (URACIL(1939)-C(5))-METHYLTRANSFERASE RLMD"/>
    <property type="match status" value="1"/>
</dbReference>
<dbReference type="STRING" id="696125.BARCL_0433"/>
<name>E6YGX6_BARC7</name>
<accession>E6YGX6</accession>
<evidence type="ECO:0000256" key="2">
    <source>
        <dbReference type="ARBA" id="ARBA00022603"/>
    </source>
</evidence>
<dbReference type="Gene3D" id="3.40.50.150">
    <property type="entry name" value="Vaccinia Virus protein VP39"/>
    <property type="match status" value="1"/>
</dbReference>
<dbReference type="AlphaFoldDB" id="E6YGX6"/>
<evidence type="ECO:0000256" key="1">
    <source>
        <dbReference type="ARBA" id="ARBA00022485"/>
    </source>
</evidence>
<keyword evidence="1" id="KW-0408">Iron</keyword>
<protein>
    <submittedName>
        <fullName evidence="8">Putative enzyme</fullName>
        <ecNumber evidence="8">2.1.1.-</ecNumber>
    </submittedName>
</protein>
<dbReference type="EC" id="2.1.1.-" evidence="8"/>
<evidence type="ECO:0000256" key="6">
    <source>
        <dbReference type="PROSITE-ProRule" id="PRU01024"/>
    </source>
</evidence>
<dbReference type="HOGENOM" id="CLU_014689_8_0_5"/>
<dbReference type="KEGG" id="bcd:BARCL_0433"/>